<dbReference type="AlphaFoldDB" id="A0A8S9TTQ4"/>
<organism evidence="1 2">
    <name type="scientific">Phytophthora infestans</name>
    <name type="common">Potato late blight agent</name>
    <name type="synonym">Botrytis infestans</name>
    <dbReference type="NCBI Taxonomy" id="4787"/>
    <lineage>
        <taxon>Eukaryota</taxon>
        <taxon>Sar</taxon>
        <taxon>Stramenopiles</taxon>
        <taxon>Oomycota</taxon>
        <taxon>Peronosporomycetes</taxon>
        <taxon>Peronosporales</taxon>
        <taxon>Peronosporaceae</taxon>
        <taxon>Phytophthora</taxon>
    </lineage>
</organism>
<comment type="caution">
    <text evidence="1">The sequence shown here is derived from an EMBL/GenBank/DDBJ whole genome shotgun (WGS) entry which is preliminary data.</text>
</comment>
<dbReference type="Proteomes" id="UP000704712">
    <property type="component" value="Unassembled WGS sequence"/>
</dbReference>
<evidence type="ECO:0000313" key="2">
    <source>
        <dbReference type="Proteomes" id="UP000704712"/>
    </source>
</evidence>
<accession>A0A8S9TTQ4</accession>
<reference evidence="1" key="1">
    <citation type="submission" date="2020-03" db="EMBL/GenBank/DDBJ databases">
        <title>Hybrid Assembly of Korean Phytophthora infestans isolates.</title>
        <authorList>
            <person name="Prokchorchik M."/>
            <person name="Lee Y."/>
            <person name="Seo J."/>
            <person name="Cho J.-H."/>
            <person name="Park Y.-E."/>
            <person name="Jang D.-C."/>
            <person name="Im J.-S."/>
            <person name="Choi J.-G."/>
            <person name="Park H.-J."/>
            <person name="Lee G.-B."/>
            <person name="Lee Y.-G."/>
            <person name="Hong S.-Y."/>
            <person name="Cho K."/>
            <person name="Sohn K.H."/>
        </authorList>
    </citation>
    <scope>NUCLEOTIDE SEQUENCE</scope>
    <source>
        <strain evidence="1">KR_2_A2</strain>
    </source>
</reference>
<dbReference type="EMBL" id="JAACNO010002857">
    <property type="protein sequence ID" value="KAF4130357.1"/>
    <property type="molecule type" value="Genomic_DNA"/>
</dbReference>
<name>A0A8S9TTQ4_PHYIN</name>
<gene>
    <name evidence="1" type="ORF">GN958_ATG20481</name>
</gene>
<protein>
    <submittedName>
        <fullName evidence="1">Uncharacterized protein</fullName>
    </submittedName>
</protein>
<proteinExistence type="predicted"/>
<sequence length="155" mass="17887">MHTSLASELALVDWNRHDTGYSKDSEHSRDYPSGGTFLSDRDRSEVKHLTENYRGVLALRNTDRTLYYATPKLRAEIQGTFNNDQFQFVATQICRHVTRRHNTLNGRIVIKRVASCEAIRSSTFTHAKSLDVIKRTRQIPRFVSSGKRHRVRTAL</sequence>
<evidence type="ECO:0000313" key="1">
    <source>
        <dbReference type="EMBL" id="KAF4130357.1"/>
    </source>
</evidence>